<dbReference type="EMBL" id="JADGIZ020000007">
    <property type="protein sequence ID" value="KAL2918192.1"/>
    <property type="molecule type" value="Genomic_DNA"/>
</dbReference>
<feature type="compositionally biased region" description="Basic and acidic residues" evidence="5">
    <location>
        <begin position="88"/>
        <end position="99"/>
    </location>
</feature>
<comment type="subunit">
    <text evidence="4">Component of the eukaryotic translation initiation factor 3 (eIF-3) complex.</text>
</comment>
<evidence type="ECO:0000256" key="4">
    <source>
        <dbReference type="HAMAP-Rule" id="MF_03009"/>
    </source>
</evidence>
<protein>
    <recommendedName>
        <fullName evidence="4">Eukaryotic translation initiation factor 3 subunit J</fullName>
        <shortName evidence="4">eIF3j</shortName>
    </recommendedName>
    <alternativeName>
        <fullName evidence="4">Eukaryotic translation initiation factor 3 30 kDa subunit homolog</fullName>
        <shortName evidence="4">eIF-3 30 kDa subunit homolog</shortName>
    </alternativeName>
</protein>
<dbReference type="PANTHER" id="PTHR21681:SF0">
    <property type="entry name" value="EUKARYOTIC TRANSLATION INITIATION FACTOR 3 SUBUNIT J"/>
    <property type="match status" value="1"/>
</dbReference>
<accession>A0ABR4NFB6</accession>
<dbReference type="InterPro" id="IPR013906">
    <property type="entry name" value="eIF3j"/>
</dbReference>
<feature type="compositionally biased region" description="Basic and acidic residues" evidence="5">
    <location>
        <begin position="34"/>
        <end position="46"/>
    </location>
</feature>
<evidence type="ECO:0000313" key="6">
    <source>
        <dbReference type="EMBL" id="KAL2918192.1"/>
    </source>
</evidence>
<feature type="region of interest" description="Disordered" evidence="5">
    <location>
        <begin position="1"/>
        <end position="99"/>
    </location>
</feature>
<name>A0ABR4NFB6_9FUNG</name>
<dbReference type="HAMAP" id="MF_03009">
    <property type="entry name" value="eIF3j"/>
    <property type="match status" value="1"/>
</dbReference>
<keyword evidence="7" id="KW-1185">Reference proteome</keyword>
<dbReference type="Gene3D" id="1.10.246.60">
    <property type="entry name" value="Eukaryotic translation initiation factor 3 like domains"/>
    <property type="match status" value="1"/>
</dbReference>
<evidence type="ECO:0000256" key="1">
    <source>
        <dbReference type="ARBA" id="ARBA00022490"/>
    </source>
</evidence>
<feature type="compositionally biased region" description="Acidic residues" evidence="5">
    <location>
        <begin position="256"/>
        <end position="265"/>
    </location>
</feature>
<dbReference type="Pfam" id="PF08597">
    <property type="entry name" value="eIF3_subunit"/>
    <property type="match status" value="1"/>
</dbReference>
<gene>
    <name evidence="4 6" type="primary">HCR1</name>
    <name evidence="6" type="ORF">HK105_202119</name>
</gene>
<feature type="compositionally biased region" description="Basic and acidic residues" evidence="5">
    <location>
        <begin position="107"/>
        <end position="122"/>
    </location>
</feature>
<keyword evidence="1 4" id="KW-0963">Cytoplasm</keyword>
<reference evidence="6 7" key="1">
    <citation type="submission" date="2023-09" db="EMBL/GenBank/DDBJ databases">
        <title>Pangenome analysis of Batrachochytrium dendrobatidis and related Chytrids.</title>
        <authorList>
            <person name="Yacoub M.N."/>
            <person name="Stajich J.E."/>
            <person name="James T.Y."/>
        </authorList>
    </citation>
    <scope>NUCLEOTIDE SEQUENCE [LARGE SCALE GENOMIC DNA]</scope>
    <source>
        <strain evidence="6 7">JEL0888</strain>
    </source>
</reference>
<dbReference type="InterPro" id="IPR023194">
    <property type="entry name" value="eIF3-like_dom_sf"/>
</dbReference>
<proteinExistence type="inferred from homology"/>
<keyword evidence="2 4" id="KW-0396">Initiation factor</keyword>
<sequence>MSDDDWENEDRDIKPVAPAVAVKSKWDDEDVEDVKDSWDASDDEAKPAATPAPTSPAKSATSSAASSTAAAAAAKSSKKKALAQKLAARKEEEERAKREAIERLEAEARAKREASETPEQRKARLARSVMESDFENAKALFGDLAVSGGIPKPEGAIELQEPKSRGEFDDFVKLVMKKFSTFEKMPQYTYFVESLVRELALPLSVDDTRKVTTSLNAMINEKQKALKDNKGKKKGAAKQSLKTEPSDSRDTTNYDDYNDDFDDFM</sequence>
<comment type="function">
    <text evidence="4">Component of the eukaryotic translation initiation factor 3 (eIF-3) complex, which is involved in protein synthesis of a specialized repertoire of mRNAs and, together with other initiation factors, stimulates binding of mRNA and methionyl-tRNAi to the 40S ribosome. The eIF-3 complex specifically targets and initiates translation of a subset of mRNAs involved in cell proliferation.</text>
</comment>
<dbReference type="PANTHER" id="PTHR21681">
    <property type="entry name" value="EUKARYOTIC TRANSLATION INITIATION FACTOR 3 SUBUNIT J"/>
    <property type="match status" value="1"/>
</dbReference>
<evidence type="ECO:0000256" key="2">
    <source>
        <dbReference type="ARBA" id="ARBA00022540"/>
    </source>
</evidence>
<feature type="compositionally biased region" description="Acidic residues" evidence="5">
    <location>
        <begin position="1"/>
        <end position="10"/>
    </location>
</feature>
<comment type="subcellular location">
    <subcellularLocation>
        <location evidence="4">Cytoplasm</location>
    </subcellularLocation>
</comment>
<dbReference type="Proteomes" id="UP001527925">
    <property type="component" value="Unassembled WGS sequence"/>
</dbReference>
<evidence type="ECO:0000256" key="3">
    <source>
        <dbReference type="ARBA" id="ARBA00022917"/>
    </source>
</evidence>
<organism evidence="6 7">
    <name type="scientific">Polyrhizophydium stewartii</name>
    <dbReference type="NCBI Taxonomy" id="2732419"/>
    <lineage>
        <taxon>Eukaryota</taxon>
        <taxon>Fungi</taxon>
        <taxon>Fungi incertae sedis</taxon>
        <taxon>Chytridiomycota</taxon>
        <taxon>Chytridiomycota incertae sedis</taxon>
        <taxon>Chytridiomycetes</taxon>
        <taxon>Rhizophydiales</taxon>
        <taxon>Rhizophydiales incertae sedis</taxon>
        <taxon>Polyrhizophydium</taxon>
    </lineage>
</organism>
<dbReference type="GO" id="GO:0003743">
    <property type="term" value="F:translation initiation factor activity"/>
    <property type="evidence" value="ECO:0007669"/>
    <property type="project" value="UniProtKB-KW"/>
</dbReference>
<comment type="similarity">
    <text evidence="4">Belongs to the eIF-3 subunit J family.</text>
</comment>
<feature type="region of interest" description="Disordered" evidence="5">
    <location>
        <begin position="222"/>
        <end position="265"/>
    </location>
</feature>
<comment type="caution">
    <text evidence="6">The sequence shown here is derived from an EMBL/GenBank/DDBJ whole genome shotgun (WGS) entry which is preliminary data.</text>
</comment>
<keyword evidence="3 4" id="KW-0648">Protein biosynthesis</keyword>
<evidence type="ECO:0000313" key="7">
    <source>
        <dbReference type="Proteomes" id="UP001527925"/>
    </source>
</evidence>
<feature type="region of interest" description="Disordered" evidence="5">
    <location>
        <begin position="107"/>
        <end position="126"/>
    </location>
</feature>
<evidence type="ECO:0000256" key="5">
    <source>
        <dbReference type="SAM" id="MobiDB-lite"/>
    </source>
</evidence>
<feature type="compositionally biased region" description="Low complexity" evidence="5">
    <location>
        <begin position="47"/>
        <end position="75"/>
    </location>
</feature>